<dbReference type="GO" id="GO:0000145">
    <property type="term" value="C:exocyst"/>
    <property type="evidence" value="ECO:0007669"/>
    <property type="project" value="InterPro"/>
</dbReference>
<dbReference type="PANTHER" id="PTHR21426:SF15">
    <property type="entry name" value="EXOCYST COMPLEX COMPONENT EXO84A"/>
    <property type="match status" value="1"/>
</dbReference>
<keyword evidence="2" id="KW-0813">Transport</keyword>
<dbReference type="EMBL" id="JAJJMA010269397">
    <property type="protein sequence ID" value="MCL7045402.1"/>
    <property type="molecule type" value="Genomic_DNA"/>
</dbReference>
<organism evidence="4 5">
    <name type="scientific">Papaver nudicaule</name>
    <name type="common">Iceland poppy</name>
    <dbReference type="NCBI Taxonomy" id="74823"/>
    <lineage>
        <taxon>Eukaryota</taxon>
        <taxon>Viridiplantae</taxon>
        <taxon>Streptophyta</taxon>
        <taxon>Embryophyta</taxon>
        <taxon>Tracheophyta</taxon>
        <taxon>Spermatophyta</taxon>
        <taxon>Magnoliopsida</taxon>
        <taxon>Ranunculales</taxon>
        <taxon>Papaveraceae</taxon>
        <taxon>Papaveroideae</taxon>
        <taxon>Papaver</taxon>
    </lineage>
</organism>
<evidence type="ECO:0000313" key="5">
    <source>
        <dbReference type="Proteomes" id="UP001177140"/>
    </source>
</evidence>
<keyword evidence="3" id="KW-0268">Exocytosis</keyword>
<reference evidence="4" key="1">
    <citation type="submission" date="2022-03" db="EMBL/GenBank/DDBJ databases">
        <title>A functionally conserved STORR gene fusion in Papaver species that diverged 16.8 million years ago.</title>
        <authorList>
            <person name="Catania T."/>
        </authorList>
    </citation>
    <scope>NUCLEOTIDE SEQUENCE</scope>
    <source>
        <strain evidence="4">S-191538</strain>
    </source>
</reference>
<dbReference type="GO" id="GO:0008104">
    <property type="term" value="P:intracellular protein localization"/>
    <property type="evidence" value="ECO:0007669"/>
    <property type="project" value="TreeGrafter"/>
</dbReference>
<gene>
    <name evidence="4" type="ORF">MKW94_028617</name>
</gene>
<dbReference type="SUPFAM" id="SSF74788">
    <property type="entry name" value="Cullin repeat-like"/>
    <property type="match status" value="1"/>
</dbReference>
<evidence type="ECO:0000256" key="1">
    <source>
        <dbReference type="ARBA" id="ARBA00007210"/>
    </source>
</evidence>
<dbReference type="InterPro" id="IPR033961">
    <property type="entry name" value="Exo84"/>
</dbReference>
<sequence length="346" mass="38784">MLDDIPIFEQSSKVEKWCSEFPDALEVLLAESRIDDLVEAAFQPSTRGTELLTYDFALKKLGGGPRAHTLLLNAHYQKFQYNMQSLRPSSTSYGGEFTICAQIALGYCSLLESRGLAPFPQAVDANLKRIEESSVALSAVNDWVLTYTHVGTRPSGGSAATSIADEPLPRAFMKLSQVGGKDEPCRGASDQQSRDTLCRQHALELIFTKDGFTHLNAETYLSMDGSVEEHECRMATIAVNMFVGREKFATVFLMRLTQTVIMWLSNHQTFWEEFYIDMEFVTLRILMSLLITQSTPKTQYSVLPEDEWYAEVAQITIKIMTDKDKYGNGDRDIESPTASFSARSIS</sequence>
<dbReference type="AlphaFoldDB" id="A0AA42AYX9"/>
<protein>
    <submittedName>
        <fullName evidence="4">Uncharacterized protein</fullName>
    </submittedName>
</protein>
<keyword evidence="5" id="KW-1185">Reference proteome</keyword>
<dbReference type="Proteomes" id="UP001177140">
    <property type="component" value="Unassembled WGS sequence"/>
</dbReference>
<evidence type="ECO:0000313" key="4">
    <source>
        <dbReference type="EMBL" id="MCL7045402.1"/>
    </source>
</evidence>
<accession>A0AA42AYX9</accession>
<comment type="similarity">
    <text evidence="1">Belongs to the EXO84 family.</text>
</comment>
<dbReference type="GO" id="GO:0006893">
    <property type="term" value="P:Golgi to plasma membrane transport"/>
    <property type="evidence" value="ECO:0007669"/>
    <property type="project" value="TreeGrafter"/>
</dbReference>
<evidence type="ECO:0000256" key="3">
    <source>
        <dbReference type="ARBA" id="ARBA00022483"/>
    </source>
</evidence>
<dbReference type="InterPro" id="IPR016159">
    <property type="entry name" value="Cullin_repeat-like_dom_sf"/>
</dbReference>
<proteinExistence type="inferred from homology"/>
<dbReference type="PANTHER" id="PTHR21426">
    <property type="entry name" value="EXOCYST COMPLEX COMPONENT 8"/>
    <property type="match status" value="1"/>
</dbReference>
<evidence type="ECO:0000256" key="2">
    <source>
        <dbReference type="ARBA" id="ARBA00022448"/>
    </source>
</evidence>
<dbReference type="GO" id="GO:0006887">
    <property type="term" value="P:exocytosis"/>
    <property type="evidence" value="ECO:0007669"/>
    <property type="project" value="UniProtKB-KW"/>
</dbReference>
<name>A0AA42AYX9_PAPNU</name>
<comment type="caution">
    <text evidence="4">The sequence shown here is derived from an EMBL/GenBank/DDBJ whole genome shotgun (WGS) entry which is preliminary data.</text>
</comment>